<dbReference type="PANTHER" id="PTHR21485">
    <property type="entry name" value="HAD SUPERFAMILY MEMBERS CMAS AND KDSC"/>
    <property type="match status" value="1"/>
</dbReference>
<dbReference type="PANTHER" id="PTHR21485:SF6">
    <property type="entry name" value="N-ACYLNEURAMINATE CYTIDYLYLTRANSFERASE-RELATED"/>
    <property type="match status" value="1"/>
</dbReference>
<dbReference type="Proteomes" id="UP000177167">
    <property type="component" value="Unassembled WGS sequence"/>
</dbReference>
<evidence type="ECO:0000313" key="1">
    <source>
        <dbReference type="EMBL" id="OGN10608.1"/>
    </source>
</evidence>
<organism evidence="1 2">
    <name type="scientific">Candidatus Yanofskybacteria bacterium RIFCSPHIGHO2_02_FULL_41_11</name>
    <dbReference type="NCBI Taxonomy" id="1802675"/>
    <lineage>
        <taxon>Bacteria</taxon>
        <taxon>Candidatus Yanofskyibacteriota</taxon>
    </lineage>
</organism>
<dbReference type="SUPFAM" id="SSF53448">
    <property type="entry name" value="Nucleotide-diphospho-sugar transferases"/>
    <property type="match status" value="1"/>
</dbReference>
<proteinExistence type="predicted"/>
<dbReference type="AlphaFoldDB" id="A0A1F8FDH5"/>
<dbReference type="GO" id="GO:0008781">
    <property type="term" value="F:N-acylneuraminate cytidylyltransferase activity"/>
    <property type="evidence" value="ECO:0007669"/>
    <property type="project" value="TreeGrafter"/>
</dbReference>
<protein>
    <recommendedName>
        <fullName evidence="3">Cytidylyltransferase</fullName>
    </recommendedName>
</protein>
<name>A0A1F8FDH5_9BACT</name>
<dbReference type="InterPro" id="IPR029044">
    <property type="entry name" value="Nucleotide-diphossugar_trans"/>
</dbReference>
<evidence type="ECO:0008006" key="3">
    <source>
        <dbReference type="Google" id="ProtNLM"/>
    </source>
</evidence>
<reference evidence="1 2" key="1">
    <citation type="journal article" date="2016" name="Nat. Commun.">
        <title>Thousands of microbial genomes shed light on interconnected biogeochemical processes in an aquifer system.</title>
        <authorList>
            <person name="Anantharaman K."/>
            <person name="Brown C.T."/>
            <person name="Hug L.A."/>
            <person name="Sharon I."/>
            <person name="Castelle C.J."/>
            <person name="Probst A.J."/>
            <person name="Thomas B.C."/>
            <person name="Singh A."/>
            <person name="Wilkins M.J."/>
            <person name="Karaoz U."/>
            <person name="Brodie E.L."/>
            <person name="Williams K.H."/>
            <person name="Hubbard S.S."/>
            <person name="Banfield J.F."/>
        </authorList>
    </citation>
    <scope>NUCLEOTIDE SEQUENCE [LARGE SCALE GENOMIC DNA]</scope>
</reference>
<dbReference type="CDD" id="cd02513">
    <property type="entry name" value="CMP-NeuAc_Synthase"/>
    <property type="match status" value="1"/>
</dbReference>
<dbReference type="InterPro" id="IPR003329">
    <property type="entry name" value="Cytidylyl_trans"/>
</dbReference>
<dbReference type="Pfam" id="PF02348">
    <property type="entry name" value="CTP_transf_3"/>
    <property type="match status" value="1"/>
</dbReference>
<dbReference type="InterPro" id="IPR050793">
    <property type="entry name" value="CMP-NeuNAc_synthase"/>
</dbReference>
<comment type="caution">
    <text evidence="1">The sequence shown here is derived from an EMBL/GenBank/DDBJ whole genome shotgun (WGS) entry which is preliminary data.</text>
</comment>
<sequence length="240" mass="26950">MFNGCKILALIPARGGSKDLLGKNVRILCGRPLICHSIETGLKSKLIDRVIVSTDSREIAEISKEAGAEVPFLRPAHLAEDLTPDLPVVQHCLDWCKYEDRYVPEFIVFLRPTGPLRTVEETEKAINILGADFEADSIRSVIEPQGSPYKMFESRGKFLAPFIKQFKGAKEFYAGPRQALPKVFQSVPDVHVLRAGIVREQDSIIGSNILPFFLDRPTVDIDNEFDLEIAEYLLRKRLGN</sequence>
<dbReference type="Gene3D" id="3.90.550.10">
    <property type="entry name" value="Spore Coat Polysaccharide Biosynthesis Protein SpsA, Chain A"/>
    <property type="match status" value="1"/>
</dbReference>
<accession>A0A1F8FDH5</accession>
<gene>
    <name evidence="1" type="ORF">A3J46_05365</name>
</gene>
<dbReference type="EMBL" id="MGJP01000003">
    <property type="protein sequence ID" value="OGN10608.1"/>
    <property type="molecule type" value="Genomic_DNA"/>
</dbReference>
<evidence type="ECO:0000313" key="2">
    <source>
        <dbReference type="Proteomes" id="UP000177167"/>
    </source>
</evidence>